<name>A0A6A5UB89_9PLEO</name>
<organism evidence="9 10">
    <name type="scientific">Byssothecium circinans</name>
    <dbReference type="NCBI Taxonomy" id="147558"/>
    <lineage>
        <taxon>Eukaryota</taxon>
        <taxon>Fungi</taxon>
        <taxon>Dikarya</taxon>
        <taxon>Ascomycota</taxon>
        <taxon>Pezizomycotina</taxon>
        <taxon>Dothideomycetes</taxon>
        <taxon>Pleosporomycetidae</taxon>
        <taxon>Pleosporales</taxon>
        <taxon>Massarineae</taxon>
        <taxon>Massarinaceae</taxon>
        <taxon>Byssothecium</taxon>
    </lineage>
</organism>
<evidence type="ECO:0000256" key="4">
    <source>
        <dbReference type="ARBA" id="ARBA00023136"/>
    </source>
</evidence>
<dbReference type="OrthoDB" id="5393606at2759"/>
<dbReference type="PANTHER" id="PTHR33048">
    <property type="entry name" value="PTH11-LIKE INTEGRAL MEMBRANE PROTEIN (AFU_ORTHOLOGUE AFUA_5G11245)"/>
    <property type="match status" value="1"/>
</dbReference>
<feature type="transmembrane region" description="Helical" evidence="7">
    <location>
        <begin position="275"/>
        <end position="294"/>
    </location>
</feature>
<protein>
    <recommendedName>
        <fullName evidence="8">Rhodopsin domain-containing protein</fullName>
    </recommendedName>
</protein>
<comment type="subcellular location">
    <subcellularLocation>
        <location evidence="1">Membrane</location>
        <topology evidence="1">Multi-pass membrane protein</topology>
    </subcellularLocation>
</comment>
<dbReference type="Proteomes" id="UP000800035">
    <property type="component" value="Unassembled WGS sequence"/>
</dbReference>
<feature type="transmembrane region" description="Helical" evidence="7">
    <location>
        <begin position="230"/>
        <end position="250"/>
    </location>
</feature>
<evidence type="ECO:0000256" key="3">
    <source>
        <dbReference type="ARBA" id="ARBA00022989"/>
    </source>
</evidence>
<evidence type="ECO:0000313" key="9">
    <source>
        <dbReference type="EMBL" id="KAF1961219.1"/>
    </source>
</evidence>
<feature type="transmembrane region" description="Helical" evidence="7">
    <location>
        <begin position="142"/>
        <end position="163"/>
    </location>
</feature>
<feature type="transmembrane region" description="Helical" evidence="7">
    <location>
        <begin position="193"/>
        <end position="218"/>
    </location>
</feature>
<keyword evidence="4 7" id="KW-0472">Membrane</keyword>
<sequence length="365" mass="40531">MSHQSNLQLGSYTAAIGGIAALLGLDVLVVGTRFYVRKSLNYKLSLNDWLTIPALLLNIGMATAMFYGVGKDFMFSRTVTQLPGPELVGKILKAYSTIKQIEFAVILMSLTALALIKVSFLLFYKLVFVYDKWRFFDPRNMLMNLLIATIIIWDIGFSLTLILSCRGKSGRVSTYWDTKTSKELTSKCINPFVYMYALSISDFITDAIIILIPIPMVWKLHLPTRRKFGVSLIFLLGSLAALASLIRLIWMADMMAIGTNPSKHPDPLTMLSNELFWYVIESELALLAVCLPALSGLRRTRPVNNIVRSVQSKLSLRSSGSDRGGRPYEKGETPRSSHSHEKRSAAAEGGAGHVDVLPDLESQVS</sequence>
<dbReference type="GO" id="GO:0016020">
    <property type="term" value="C:membrane"/>
    <property type="evidence" value="ECO:0007669"/>
    <property type="project" value="UniProtKB-SubCell"/>
</dbReference>
<feature type="transmembrane region" description="Helical" evidence="7">
    <location>
        <begin position="103"/>
        <end position="130"/>
    </location>
</feature>
<dbReference type="InterPro" id="IPR049326">
    <property type="entry name" value="Rhodopsin_dom_fungi"/>
</dbReference>
<feature type="transmembrane region" description="Helical" evidence="7">
    <location>
        <begin position="48"/>
        <end position="69"/>
    </location>
</feature>
<dbReference type="EMBL" id="ML976981">
    <property type="protein sequence ID" value="KAF1961219.1"/>
    <property type="molecule type" value="Genomic_DNA"/>
</dbReference>
<dbReference type="InterPro" id="IPR052337">
    <property type="entry name" value="SAT4-like"/>
</dbReference>
<feature type="compositionally biased region" description="Basic and acidic residues" evidence="6">
    <location>
        <begin position="323"/>
        <end position="345"/>
    </location>
</feature>
<evidence type="ECO:0000259" key="8">
    <source>
        <dbReference type="Pfam" id="PF20684"/>
    </source>
</evidence>
<accession>A0A6A5UB89</accession>
<evidence type="ECO:0000256" key="2">
    <source>
        <dbReference type="ARBA" id="ARBA00022692"/>
    </source>
</evidence>
<dbReference type="AlphaFoldDB" id="A0A6A5UB89"/>
<comment type="similarity">
    <text evidence="5">Belongs to the SAT4 family.</text>
</comment>
<reference evidence="9" key="1">
    <citation type="journal article" date="2020" name="Stud. Mycol.">
        <title>101 Dothideomycetes genomes: a test case for predicting lifestyles and emergence of pathogens.</title>
        <authorList>
            <person name="Haridas S."/>
            <person name="Albert R."/>
            <person name="Binder M."/>
            <person name="Bloem J."/>
            <person name="Labutti K."/>
            <person name="Salamov A."/>
            <person name="Andreopoulos B."/>
            <person name="Baker S."/>
            <person name="Barry K."/>
            <person name="Bills G."/>
            <person name="Bluhm B."/>
            <person name="Cannon C."/>
            <person name="Castanera R."/>
            <person name="Culley D."/>
            <person name="Daum C."/>
            <person name="Ezra D."/>
            <person name="Gonzalez J."/>
            <person name="Henrissat B."/>
            <person name="Kuo A."/>
            <person name="Liang C."/>
            <person name="Lipzen A."/>
            <person name="Lutzoni F."/>
            <person name="Magnuson J."/>
            <person name="Mondo S."/>
            <person name="Nolan M."/>
            <person name="Ohm R."/>
            <person name="Pangilinan J."/>
            <person name="Park H.-J."/>
            <person name="Ramirez L."/>
            <person name="Alfaro M."/>
            <person name="Sun H."/>
            <person name="Tritt A."/>
            <person name="Yoshinaga Y."/>
            <person name="Zwiers L.-H."/>
            <person name="Turgeon B."/>
            <person name="Goodwin S."/>
            <person name="Spatafora J."/>
            <person name="Crous P."/>
            <person name="Grigoriev I."/>
        </authorList>
    </citation>
    <scope>NUCLEOTIDE SEQUENCE</scope>
    <source>
        <strain evidence="9">CBS 675.92</strain>
    </source>
</reference>
<proteinExistence type="inferred from homology"/>
<keyword evidence="2 7" id="KW-0812">Transmembrane</keyword>
<keyword evidence="3 7" id="KW-1133">Transmembrane helix</keyword>
<feature type="domain" description="Rhodopsin" evidence="8">
    <location>
        <begin position="33"/>
        <end position="297"/>
    </location>
</feature>
<dbReference type="Pfam" id="PF20684">
    <property type="entry name" value="Fung_rhodopsin"/>
    <property type="match status" value="1"/>
</dbReference>
<evidence type="ECO:0000256" key="1">
    <source>
        <dbReference type="ARBA" id="ARBA00004141"/>
    </source>
</evidence>
<evidence type="ECO:0000256" key="6">
    <source>
        <dbReference type="SAM" id="MobiDB-lite"/>
    </source>
</evidence>
<evidence type="ECO:0000256" key="7">
    <source>
        <dbReference type="SAM" id="Phobius"/>
    </source>
</evidence>
<dbReference type="PANTHER" id="PTHR33048:SF157">
    <property type="entry name" value="INTEGRAL MEMBRANE PROTEIN"/>
    <property type="match status" value="1"/>
</dbReference>
<feature type="region of interest" description="Disordered" evidence="6">
    <location>
        <begin position="314"/>
        <end position="365"/>
    </location>
</feature>
<gene>
    <name evidence="9" type="ORF">CC80DRAFT_488548</name>
</gene>
<keyword evidence="10" id="KW-1185">Reference proteome</keyword>
<feature type="transmembrane region" description="Helical" evidence="7">
    <location>
        <begin position="12"/>
        <end position="36"/>
    </location>
</feature>
<evidence type="ECO:0000313" key="10">
    <source>
        <dbReference type="Proteomes" id="UP000800035"/>
    </source>
</evidence>
<evidence type="ECO:0000256" key="5">
    <source>
        <dbReference type="ARBA" id="ARBA00038359"/>
    </source>
</evidence>